<gene>
    <name evidence="4" type="ORF">ORQ98_25645</name>
</gene>
<dbReference type="Pfam" id="PF13407">
    <property type="entry name" value="Peripla_BP_4"/>
    <property type="match status" value="1"/>
</dbReference>
<evidence type="ECO:0000259" key="3">
    <source>
        <dbReference type="Pfam" id="PF13407"/>
    </source>
</evidence>
<dbReference type="InterPro" id="IPR050555">
    <property type="entry name" value="Bact_Solute-Bind_Prot2"/>
</dbReference>
<sequence>MKKLVIAAVTAMSTYCGVLTADTSRVVVVSHGQPQDPFWSVVKNGVDEAAKEANVKVEYRSPDSFDMVKMAQIIDAAVATKPDGLVVSIPDKDALAESIKKAINNGIPVISMNSGAAVYKQLGVKLHVGQSEYLAGKGAGERMRQNGVKKGLCVNHEQGNAGLDQRCDGFVEGMGGNAAILAVSTDPTEVRNALLAYLNKNRDIEGILTLGSIGADPTIAAIEQAGAAGKVKIGTFDLSPDILKAIKKGSMDFAIDQQQYLQGYLPVIFLSQYTKYGVLPNGEVQTGPGFVTKENAGQVVELSKKGIR</sequence>
<organism evidence="4 5">
    <name type="scientific">Spartinivicinus poritis</name>
    <dbReference type="NCBI Taxonomy" id="2994640"/>
    <lineage>
        <taxon>Bacteria</taxon>
        <taxon>Pseudomonadati</taxon>
        <taxon>Pseudomonadota</taxon>
        <taxon>Gammaproteobacteria</taxon>
        <taxon>Oceanospirillales</taxon>
        <taxon>Zooshikellaceae</taxon>
        <taxon>Spartinivicinus</taxon>
    </lineage>
</organism>
<accession>A0ABT5UG35</accession>
<dbReference type="CDD" id="cd06312">
    <property type="entry name" value="PBP1_ABC_sugar_binding-like"/>
    <property type="match status" value="1"/>
</dbReference>
<dbReference type="RefSeq" id="WP_274691663.1">
    <property type="nucleotide sequence ID" value="NZ_JAPMOU010000060.1"/>
</dbReference>
<comment type="similarity">
    <text evidence="2">Belongs to the bacterial solute-binding protein 2 family.</text>
</comment>
<keyword evidence="5" id="KW-1185">Reference proteome</keyword>
<dbReference type="PANTHER" id="PTHR30036">
    <property type="entry name" value="D-XYLOSE-BINDING PERIPLASMIC PROTEIN"/>
    <property type="match status" value="1"/>
</dbReference>
<reference evidence="4 5" key="1">
    <citation type="submission" date="2022-11" db="EMBL/GenBank/DDBJ databases">
        <title>Spartinivicinus poritis sp. nov., isolated from scleractinian coral Porites lutea.</title>
        <authorList>
            <person name="Zhang G."/>
            <person name="Cai L."/>
            <person name="Wei Q."/>
        </authorList>
    </citation>
    <scope>NUCLEOTIDE SEQUENCE [LARGE SCALE GENOMIC DNA]</scope>
    <source>
        <strain evidence="4 5">A2-2</strain>
    </source>
</reference>
<dbReference type="EMBL" id="JAPMOU010000060">
    <property type="protein sequence ID" value="MDE1465355.1"/>
    <property type="molecule type" value="Genomic_DNA"/>
</dbReference>
<evidence type="ECO:0000313" key="4">
    <source>
        <dbReference type="EMBL" id="MDE1465355.1"/>
    </source>
</evidence>
<dbReference type="Gene3D" id="3.40.50.2300">
    <property type="match status" value="2"/>
</dbReference>
<dbReference type="PANTHER" id="PTHR30036:SF7">
    <property type="entry name" value="ABC TRANSPORTER PERIPLASMIC-BINDING PROTEIN YPHF"/>
    <property type="match status" value="1"/>
</dbReference>
<dbReference type="SUPFAM" id="SSF53822">
    <property type="entry name" value="Periplasmic binding protein-like I"/>
    <property type="match status" value="1"/>
</dbReference>
<dbReference type="Proteomes" id="UP001528823">
    <property type="component" value="Unassembled WGS sequence"/>
</dbReference>
<proteinExistence type="inferred from homology"/>
<evidence type="ECO:0000313" key="5">
    <source>
        <dbReference type="Proteomes" id="UP001528823"/>
    </source>
</evidence>
<comment type="caution">
    <text evidence="4">The sequence shown here is derived from an EMBL/GenBank/DDBJ whole genome shotgun (WGS) entry which is preliminary data.</text>
</comment>
<evidence type="ECO:0000256" key="1">
    <source>
        <dbReference type="ARBA" id="ARBA00004418"/>
    </source>
</evidence>
<comment type="subcellular location">
    <subcellularLocation>
        <location evidence="1">Periplasm</location>
    </subcellularLocation>
</comment>
<name>A0ABT5UG35_9GAMM</name>
<evidence type="ECO:0000256" key="2">
    <source>
        <dbReference type="ARBA" id="ARBA00007639"/>
    </source>
</evidence>
<feature type="domain" description="Periplasmic binding protein" evidence="3">
    <location>
        <begin position="27"/>
        <end position="272"/>
    </location>
</feature>
<dbReference type="InterPro" id="IPR028082">
    <property type="entry name" value="Peripla_BP_I"/>
</dbReference>
<protein>
    <submittedName>
        <fullName evidence="4">Sugar ABC transporter substrate-binding protein</fullName>
    </submittedName>
</protein>
<dbReference type="InterPro" id="IPR025997">
    <property type="entry name" value="SBP_2_dom"/>
</dbReference>